<dbReference type="PANTHER" id="PTHR43525">
    <property type="entry name" value="PROTEIN MALY"/>
    <property type="match status" value="1"/>
</dbReference>
<proteinExistence type="inferred from homology"/>
<dbReference type="CDD" id="cd00609">
    <property type="entry name" value="AAT_like"/>
    <property type="match status" value="1"/>
</dbReference>
<dbReference type="PANTHER" id="PTHR43525:SF2">
    <property type="entry name" value="CYSTATHIONINE BETA-LYASE-RELATED"/>
    <property type="match status" value="1"/>
</dbReference>
<dbReference type="EC" id="4.4.1.13" evidence="2"/>
<dbReference type="Gene3D" id="3.90.1150.10">
    <property type="entry name" value="Aspartate Aminotransferase, domain 1"/>
    <property type="match status" value="1"/>
</dbReference>
<evidence type="ECO:0000256" key="1">
    <source>
        <dbReference type="ARBA" id="ARBA00001933"/>
    </source>
</evidence>
<dbReference type="SUPFAM" id="SSF53383">
    <property type="entry name" value="PLP-dependent transferases"/>
    <property type="match status" value="1"/>
</dbReference>
<keyword evidence="3" id="KW-0663">Pyridoxal phosphate</keyword>
<evidence type="ECO:0000256" key="5">
    <source>
        <dbReference type="ARBA" id="ARBA00037974"/>
    </source>
</evidence>
<gene>
    <name evidence="7" type="ORF">A3840_15645</name>
</gene>
<dbReference type="InterPro" id="IPR015422">
    <property type="entry name" value="PyrdxlP-dep_Trfase_small"/>
</dbReference>
<dbReference type="GO" id="GO:0030170">
    <property type="term" value="F:pyridoxal phosphate binding"/>
    <property type="evidence" value="ECO:0007669"/>
    <property type="project" value="InterPro"/>
</dbReference>
<keyword evidence="8" id="KW-1185">Reference proteome</keyword>
<dbReference type="STRING" id="1770058.A3840_15645"/>
<dbReference type="AlphaFoldDB" id="A0A178HQ08"/>
<dbReference type="EMBL" id="LVVY01000119">
    <property type="protein sequence ID" value="OAM74570.1"/>
    <property type="molecule type" value="Genomic_DNA"/>
</dbReference>
<feature type="domain" description="Aminotransferase class I/classII large" evidence="6">
    <location>
        <begin position="45"/>
        <end position="383"/>
    </location>
</feature>
<protein>
    <recommendedName>
        <fullName evidence="2">cysteine-S-conjugate beta-lyase</fullName>
        <ecNumber evidence="2">4.4.1.13</ecNumber>
    </recommendedName>
</protein>
<evidence type="ECO:0000256" key="3">
    <source>
        <dbReference type="ARBA" id="ARBA00022898"/>
    </source>
</evidence>
<evidence type="ECO:0000256" key="4">
    <source>
        <dbReference type="ARBA" id="ARBA00023239"/>
    </source>
</evidence>
<dbReference type="InterPro" id="IPR004839">
    <property type="entry name" value="Aminotransferase_I/II_large"/>
</dbReference>
<dbReference type="RefSeq" id="WP_067458882.1">
    <property type="nucleotide sequence ID" value="NZ_LVVY01000119.1"/>
</dbReference>
<dbReference type="Gene3D" id="3.40.640.10">
    <property type="entry name" value="Type I PLP-dependent aspartate aminotransferase-like (Major domain)"/>
    <property type="match status" value="1"/>
</dbReference>
<dbReference type="InterPro" id="IPR051798">
    <property type="entry name" value="Class-II_PLP-Dep_Aminotrans"/>
</dbReference>
<evidence type="ECO:0000313" key="7">
    <source>
        <dbReference type="EMBL" id="OAM74570.1"/>
    </source>
</evidence>
<name>A0A178HQ08_9HYPH</name>
<accession>A0A178HQ08</accession>
<dbReference type="InterPro" id="IPR015424">
    <property type="entry name" value="PyrdxlP-dep_Trfase"/>
</dbReference>
<evidence type="ECO:0000313" key="8">
    <source>
        <dbReference type="Proteomes" id="UP000078389"/>
    </source>
</evidence>
<dbReference type="OrthoDB" id="3224382at2"/>
<dbReference type="GO" id="GO:0047804">
    <property type="term" value="F:cysteine-S-conjugate beta-lyase activity"/>
    <property type="evidence" value="ECO:0007669"/>
    <property type="project" value="UniProtKB-EC"/>
</dbReference>
<comment type="cofactor">
    <cofactor evidence="1">
        <name>pyridoxal 5'-phosphate</name>
        <dbReference type="ChEBI" id="CHEBI:597326"/>
    </cofactor>
</comment>
<dbReference type="Pfam" id="PF00155">
    <property type="entry name" value="Aminotran_1_2"/>
    <property type="match status" value="1"/>
</dbReference>
<comment type="caution">
    <text evidence="7">The sequence shown here is derived from an EMBL/GenBank/DDBJ whole genome shotgun (WGS) entry which is preliminary data.</text>
</comment>
<evidence type="ECO:0000259" key="6">
    <source>
        <dbReference type="Pfam" id="PF00155"/>
    </source>
</evidence>
<organism evidence="7 8">
    <name type="scientific">Devosia elaeis</name>
    <dbReference type="NCBI Taxonomy" id="1770058"/>
    <lineage>
        <taxon>Bacteria</taxon>
        <taxon>Pseudomonadati</taxon>
        <taxon>Pseudomonadota</taxon>
        <taxon>Alphaproteobacteria</taxon>
        <taxon>Hyphomicrobiales</taxon>
        <taxon>Devosiaceae</taxon>
        <taxon>Devosia</taxon>
    </lineage>
</organism>
<sequence length="391" mass="42385">MNTLAAQWDALTAEELVRRGSTKWTLFPGTIGAWVAEMDFGIAPPVALAIRATADSLETGYMPKALARELGEASADFLQRRFGWSVEPAHVGLLGDVLRAYELAFTYWLEPGQPIILPTPAYPPFMSLPARQGIEVIQVPCKRDADGIWRLDEEGIEAALAERGGLLVLCSPHNPLGRLYSRAELERVAAIATRTGARVFADEIHAPLSYGEARHIPYASLSDATAAHTLTAISASKSWNIPGLACAQMVFSNAADAEKFEALGHHVTRGASNVGTRASIAAYREGDAWLDEVLVYLDGNRRHLSARLARDLPGAMHAMPEATYLAWIDVSQLTNRRDLAPLLREEAKVAVTGGEDCGLGGAGSFRLNLATPRPILDEALDRIFGVLQKNR</sequence>
<keyword evidence="4" id="KW-0456">Lyase</keyword>
<dbReference type="InterPro" id="IPR015421">
    <property type="entry name" value="PyrdxlP-dep_Trfase_major"/>
</dbReference>
<evidence type="ECO:0000256" key="2">
    <source>
        <dbReference type="ARBA" id="ARBA00012224"/>
    </source>
</evidence>
<reference evidence="7 8" key="1">
    <citation type="submission" date="2016-03" db="EMBL/GenBank/DDBJ databases">
        <title>Genome sequencing of Devosia sp. S37.</title>
        <authorList>
            <person name="Mohd Nor M."/>
        </authorList>
    </citation>
    <scope>NUCLEOTIDE SEQUENCE [LARGE SCALE GENOMIC DNA]</scope>
    <source>
        <strain evidence="7 8">S37</strain>
    </source>
</reference>
<comment type="similarity">
    <text evidence="5">Belongs to the class-II pyridoxal-phosphate-dependent aminotransferase family. MalY/PatB cystathionine beta-lyase subfamily.</text>
</comment>
<dbReference type="Proteomes" id="UP000078389">
    <property type="component" value="Unassembled WGS sequence"/>
</dbReference>